<dbReference type="EMBL" id="CAJJDP010000139">
    <property type="protein sequence ID" value="CAD8206679.1"/>
    <property type="molecule type" value="Genomic_DNA"/>
</dbReference>
<feature type="transmembrane region" description="Helical" evidence="1">
    <location>
        <begin position="86"/>
        <end position="104"/>
    </location>
</feature>
<dbReference type="AlphaFoldDB" id="A0A8S1XYK1"/>
<evidence type="ECO:0000313" key="3">
    <source>
        <dbReference type="Proteomes" id="UP000683925"/>
    </source>
</evidence>
<organism evidence="2 3">
    <name type="scientific">Paramecium octaurelia</name>
    <dbReference type="NCBI Taxonomy" id="43137"/>
    <lineage>
        <taxon>Eukaryota</taxon>
        <taxon>Sar</taxon>
        <taxon>Alveolata</taxon>
        <taxon>Ciliophora</taxon>
        <taxon>Intramacronucleata</taxon>
        <taxon>Oligohymenophorea</taxon>
        <taxon>Peniculida</taxon>
        <taxon>Parameciidae</taxon>
        <taxon>Paramecium</taxon>
    </lineage>
</organism>
<sequence length="109" mass="10503">MNSSSEDKPKKPGLLNNIKNGSLITVVVAGAGTALTKAGLALYGFSSIGPVAGSFAAAAQASIGCVASGSAFSIAQGLAMSGIGSIALPAVGVGALVGGCYVGYKELRK</sequence>
<reference evidence="2" key="1">
    <citation type="submission" date="2021-01" db="EMBL/GenBank/DDBJ databases">
        <authorList>
            <consortium name="Genoscope - CEA"/>
            <person name="William W."/>
        </authorList>
    </citation>
    <scope>NUCLEOTIDE SEQUENCE</scope>
</reference>
<protein>
    <submittedName>
        <fullName evidence="2">Uncharacterized protein</fullName>
    </submittedName>
</protein>
<name>A0A8S1XYK1_PAROT</name>
<dbReference type="OMA" id="CYVGYKE"/>
<feature type="transmembrane region" description="Helical" evidence="1">
    <location>
        <begin position="21"/>
        <end position="45"/>
    </location>
</feature>
<gene>
    <name evidence="2" type="ORF">POCTA_138.1.T1380155</name>
</gene>
<accession>A0A8S1XYK1</accession>
<keyword evidence="3" id="KW-1185">Reference proteome</keyword>
<dbReference type="Proteomes" id="UP000683925">
    <property type="component" value="Unassembled WGS sequence"/>
</dbReference>
<keyword evidence="1" id="KW-1133">Transmembrane helix</keyword>
<keyword evidence="1" id="KW-0812">Transmembrane</keyword>
<proteinExistence type="predicted"/>
<evidence type="ECO:0000313" key="2">
    <source>
        <dbReference type="EMBL" id="CAD8206679.1"/>
    </source>
</evidence>
<keyword evidence="1" id="KW-0472">Membrane</keyword>
<evidence type="ECO:0000256" key="1">
    <source>
        <dbReference type="SAM" id="Phobius"/>
    </source>
</evidence>
<comment type="caution">
    <text evidence="2">The sequence shown here is derived from an EMBL/GenBank/DDBJ whole genome shotgun (WGS) entry which is preliminary data.</text>
</comment>